<dbReference type="EMBL" id="NXFY01000019">
    <property type="protein sequence ID" value="PHO17327.1"/>
    <property type="molecule type" value="Genomic_DNA"/>
</dbReference>
<dbReference type="InterPro" id="IPR014833">
    <property type="entry name" value="TnsA_N"/>
</dbReference>
<sequence>MEINENKLPKRKPKKTFRSVTGYFPSKKNGRSVFFESLLEKTLFLSLEFDNNVLNYLEQPIKLEYKLNNKKTTYHPDCLVNYKKGKSKLIEVKYSSDLVDKKDELEIKFNEARKYAKENDLEFDTFDELYIEPKTLKNMEFLYSFAFHPKDEQKEKSIIDILKKENALLVNEILELISANKFEQASYLPYIWKLAFENTLKVDYENTQLNMKSLVRIDNE</sequence>
<keyword evidence="3" id="KW-0255">Endonuclease</keyword>
<dbReference type="InterPro" id="IPR014832">
    <property type="entry name" value="TnsA_C"/>
</dbReference>
<gene>
    <name evidence="3" type="ORF">AMOL_2682</name>
    <name evidence="4" type="ORF">CPU12_10965</name>
</gene>
<dbReference type="Pfam" id="PF08722">
    <property type="entry name" value="Tn7_TnsA-like_N"/>
    <property type="match status" value="1"/>
</dbReference>
<dbReference type="AlphaFoldDB" id="A0A2G1DFR6"/>
<protein>
    <submittedName>
        <fullName evidence="3">Transposase endonuclease subunit TnsA</fullName>
    </submittedName>
</protein>
<dbReference type="EMBL" id="CP032098">
    <property type="protein sequence ID" value="AXX93620.1"/>
    <property type="molecule type" value="Genomic_DNA"/>
</dbReference>
<reference evidence="3 6" key="2">
    <citation type="submission" date="2018-08" db="EMBL/GenBank/DDBJ databases">
        <title>Complete genome of the Arcobacter molluscorum type strain LMG 25693.</title>
        <authorList>
            <person name="Miller W.G."/>
            <person name="Yee E."/>
            <person name="Bono J.L."/>
        </authorList>
    </citation>
    <scope>NUCLEOTIDE SEQUENCE [LARGE SCALE GENOMIC DNA]</scope>
    <source>
        <strain evidence="3 6">CECT 7696</strain>
    </source>
</reference>
<dbReference type="InterPro" id="IPR011856">
    <property type="entry name" value="tRNA_endonuc-like_dom_sf"/>
</dbReference>
<dbReference type="KEGG" id="amol:AMOL_2682"/>
<evidence type="ECO:0000313" key="5">
    <source>
        <dbReference type="Proteomes" id="UP000221222"/>
    </source>
</evidence>
<reference evidence="4 5" key="1">
    <citation type="submission" date="2017-09" db="EMBL/GenBank/DDBJ databases">
        <title>Arcobacter canalis sp. nov., a new species isolated from a water canal contaminated with urban sewage.</title>
        <authorList>
            <person name="Perez-Cataluna A."/>
            <person name="Salas-Masso N."/>
            <person name="Figueras M.J."/>
        </authorList>
    </citation>
    <scope>NUCLEOTIDE SEQUENCE [LARGE SCALE GENOMIC DNA]</scope>
    <source>
        <strain evidence="4 5">F98-3</strain>
    </source>
</reference>
<keyword evidence="3" id="KW-0540">Nuclease</keyword>
<name>A0A2G1DFR6_9BACT</name>
<dbReference type="GO" id="GO:0003676">
    <property type="term" value="F:nucleic acid binding"/>
    <property type="evidence" value="ECO:0007669"/>
    <property type="project" value="InterPro"/>
</dbReference>
<dbReference type="RefSeq" id="WP_099343165.1">
    <property type="nucleotide sequence ID" value="NZ_CP032098.1"/>
</dbReference>
<evidence type="ECO:0000313" key="4">
    <source>
        <dbReference type="EMBL" id="PHO17327.1"/>
    </source>
</evidence>
<keyword evidence="5" id="KW-1185">Reference proteome</keyword>
<dbReference type="GO" id="GO:0004519">
    <property type="term" value="F:endonuclease activity"/>
    <property type="evidence" value="ECO:0007669"/>
    <property type="project" value="UniProtKB-KW"/>
</dbReference>
<dbReference type="Pfam" id="PF08721">
    <property type="entry name" value="Tn7_Tnp_TnsA_C"/>
    <property type="match status" value="1"/>
</dbReference>
<dbReference type="Gene3D" id="3.40.1350.10">
    <property type="match status" value="1"/>
</dbReference>
<accession>A0A2G1DFR6</accession>
<feature type="domain" description="TnsA endonuclease C-terminal" evidence="1">
    <location>
        <begin position="131"/>
        <end position="203"/>
    </location>
</feature>
<evidence type="ECO:0000259" key="2">
    <source>
        <dbReference type="Pfam" id="PF08722"/>
    </source>
</evidence>
<evidence type="ECO:0000313" key="3">
    <source>
        <dbReference type="EMBL" id="AXX93620.1"/>
    </source>
</evidence>
<feature type="domain" description="TnsA endonuclease N-terminal" evidence="2">
    <location>
        <begin position="50"/>
        <end position="128"/>
    </location>
</feature>
<evidence type="ECO:0000313" key="6">
    <source>
        <dbReference type="Proteomes" id="UP000262712"/>
    </source>
</evidence>
<evidence type="ECO:0000259" key="1">
    <source>
        <dbReference type="Pfam" id="PF08721"/>
    </source>
</evidence>
<dbReference type="Proteomes" id="UP000262712">
    <property type="component" value="Chromosome"/>
</dbReference>
<keyword evidence="3" id="KW-0378">Hydrolase</keyword>
<organism evidence="4 5">
    <name type="scientific">Malaciobacter molluscorum LMG 25693</name>
    <dbReference type="NCBI Taxonomy" id="870501"/>
    <lineage>
        <taxon>Bacteria</taxon>
        <taxon>Pseudomonadati</taxon>
        <taxon>Campylobacterota</taxon>
        <taxon>Epsilonproteobacteria</taxon>
        <taxon>Campylobacterales</taxon>
        <taxon>Arcobacteraceae</taxon>
        <taxon>Malaciobacter</taxon>
    </lineage>
</organism>
<dbReference type="Proteomes" id="UP000221222">
    <property type="component" value="Unassembled WGS sequence"/>
</dbReference>
<proteinExistence type="predicted"/>